<proteinExistence type="predicted"/>
<dbReference type="InterPro" id="IPR018704">
    <property type="entry name" value="SecYEG/CpoB_TPR"/>
</dbReference>
<organism evidence="2 3">
    <name type="scientific">Marinobacter alkaliphilus</name>
    <dbReference type="NCBI Taxonomy" id="254719"/>
    <lineage>
        <taxon>Bacteria</taxon>
        <taxon>Pseudomonadati</taxon>
        <taxon>Pseudomonadota</taxon>
        <taxon>Gammaproteobacteria</taxon>
        <taxon>Pseudomonadales</taxon>
        <taxon>Marinobacteraceae</taxon>
        <taxon>Marinobacter</taxon>
    </lineage>
</organism>
<keyword evidence="3" id="KW-1185">Reference proteome</keyword>
<reference evidence="2 3" key="1">
    <citation type="submission" date="2024-04" db="EMBL/GenBank/DDBJ databases">
        <title>Marinobacter sp. SBY-1.</title>
        <authorList>
            <person name="Pan C."/>
        </authorList>
    </citation>
    <scope>NUCLEOTIDE SEQUENCE [LARGE SCALE GENOMIC DNA]</scope>
    <source>
        <strain evidence="2 3">SBY-1</strain>
    </source>
</reference>
<gene>
    <name evidence="2" type="ORF">AAGT77_01080</name>
</gene>
<dbReference type="Gene3D" id="1.25.40.10">
    <property type="entry name" value="Tetratricopeptide repeat domain"/>
    <property type="match status" value="1"/>
</dbReference>
<dbReference type="EMBL" id="CP152380">
    <property type="protein sequence ID" value="XAF54173.1"/>
    <property type="molecule type" value="Genomic_DNA"/>
</dbReference>
<sequence>MIKTMNRRSTTCSDRGLLRCQRARDGALAALAPALKGGAFSAILTGMAVFGSAAWAAPADIRTDFGDTDILVTLPQPALTRAPLPDNAEELADTIQQQILQARRDGDPRYLGYASGLLSQWPENRLTDRLRVLRATVQQSLHQFDDARADLQTVITTANDPAQKRQARLTLANLELVQGRYEQAAAQCQALIESSPGLVADSCQAQVEGRTGQPEQAYQRLQELTFTNSRAGSTERLWAEGTLADLAAQLGDARARNHWQFILSQQPDDLYTRARLADWFLDNDQPDNTLALTEGYEHVDSLAVIQTIAMLQTNHPQATAMITRLKERFSEARWRGSLLHERDLARFQLDVEGQPQQALSHALANWQDQREPEDTRLVLRASIAAGEEEPANTVRNWLNQHRQTDSRFPEADS</sequence>
<dbReference type="Proteomes" id="UP001445268">
    <property type="component" value="Chromosome"/>
</dbReference>
<dbReference type="RefSeq" id="WP_342631618.1">
    <property type="nucleotide sequence ID" value="NZ_CP152380.1"/>
</dbReference>
<evidence type="ECO:0000313" key="2">
    <source>
        <dbReference type="EMBL" id="XAF54173.1"/>
    </source>
</evidence>
<evidence type="ECO:0000259" key="1">
    <source>
        <dbReference type="Pfam" id="PF09976"/>
    </source>
</evidence>
<feature type="domain" description="Ancillary SecYEG translocon subunit/Cell division coordinator CpoB TPR" evidence="1">
    <location>
        <begin position="92"/>
        <end position="189"/>
    </location>
</feature>
<dbReference type="InterPro" id="IPR011990">
    <property type="entry name" value="TPR-like_helical_dom_sf"/>
</dbReference>
<accession>A0ABZ3E3D8</accession>
<protein>
    <submittedName>
        <fullName evidence="2">Tetratricopeptide repeat protein</fullName>
    </submittedName>
</protein>
<dbReference type="SUPFAM" id="SSF48452">
    <property type="entry name" value="TPR-like"/>
    <property type="match status" value="1"/>
</dbReference>
<name>A0ABZ3E3D8_9GAMM</name>
<dbReference type="Pfam" id="PF09976">
    <property type="entry name" value="TPR_21"/>
    <property type="match status" value="1"/>
</dbReference>
<evidence type="ECO:0000313" key="3">
    <source>
        <dbReference type="Proteomes" id="UP001445268"/>
    </source>
</evidence>